<dbReference type="GO" id="GO:0007166">
    <property type="term" value="P:cell surface receptor signaling pathway"/>
    <property type="evidence" value="ECO:0007669"/>
    <property type="project" value="InterPro"/>
</dbReference>
<evidence type="ECO:0000259" key="6">
    <source>
        <dbReference type="PROSITE" id="PS50261"/>
    </source>
</evidence>
<keyword evidence="3 5" id="KW-1133">Transmembrane helix</keyword>
<dbReference type="GO" id="GO:0004930">
    <property type="term" value="F:G protein-coupled receptor activity"/>
    <property type="evidence" value="ECO:0007669"/>
    <property type="project" value="InterPro"/>
</dbReference>
<comment type="subcellular location">
    <subcellularLocation>
        <location evidence="1">Membrane</location>
        <topology evidence="1">Multi-pass membrane protein</topology>
    </subcellularLocation>
</comment>
<dbReference type="InterPro" id="IPR051587">
    <property type="entry name" value="Adhesion_GPCR"/>
</dbReference>
<dbReference type="GO" id="GO:0007189">
    <property type="term" value="P:adenylate cyclase-activating G protein-coupled receptor signaling pathway"/>
    <property type="evidence" value="ECO:0007669"/>
    <property type="project" value="TreeGrafter"/>
</dbReference>
<evidence type="ECO:0000256" key="5">
    <source>
        <dbReference type="SAM" id="Phobius"/>
    </source>
</evidence>
<dbReference type="GO" id="GO:0016020">
    <property type="term" value="C:membrane"/>
    <property type="evidence" value="ECO:0007669"/>
    <property type="project" value="UniProtKB-SubCell"/>
</dbReference>
<name>A0A672G8R8_SALFA</name>
<reference evidence="7" key="1">
    <citation type="submission" date="2019-06" db="EMBL/GenBank/DDBJ databases">
        <authorList>
            <consortium name="Wellcome Sanger Institute Data Sharing"/>
        </authorList>
    </citation>
    <scope>NUCLEOTIDE SEQUENCE [LARGE SCALE GENOMIC DNA]</scope>
</reference>
<evidence type="ECO:0000256" key="1">
    <source>
        <dbReference type="ARBA" id="ARBA00004141"/>
    </source>
</evidence>
<proteinExistence type="predicted"/>
<dbReference type="InParanoid" id="A0A672G8R8"/>
<dbReference type="Pfam" id="PF00002">
    <property type="entry name" value="7tm_2"/>
    <property type="match status" value="1"/>
</dbReference>
<dbReference type="InterPro" id="IPR017981">
    <property type="entry name" value="GPCR_2-like_7TM"/>
</dbReference>
<evidence type="ECO:0000256" key="4">
    <source>
        <dbReference type="ARBA" id="ARBA00023136"/>
    </source>
</evidence>
<protein>
    <recommendedName>
        <fullName evidence="6">G-protein coupled receptors family 2 profile 2 domain-containing protein</fullName>
    </recommendedName>
</protein>
<feature type="domain" description="G-protein coupled receptors family 2 profile 2" evidence="6">
    <location>
        <begin position="1"/>
        <end position="98"/>
    </location>
</feature>
<accession>A0A672G8R8</accession>
<evidence type="ECO:0000256" key="3">
    <source>
        <dbReference type="ARBA" id="ARBA00022989"/>
    </source>
</evidence>
<gene>
    <name evidence="7" type="primary">adgrf3a</name>
</gene>
<sequence>MGVILFANNLSIVIVILKLLSHHTGENSGGKKEKMAAKTIIRTVMILSPVLGVTWIFGFAVMSLDITSGTVTFVIHYVFVLLNSSQGFFLLLTTCFWDQMVREIKSPSNCISVSACLDHLTGKKNLFIYSL</sequence>
<dbReference type="PROSITE" id="PS50261">
    <property type="entry name" value="G_PROTEIN_RECEP_F2_4"/>
    <property type="match status" value="1"/>
</dbReference>
<organism evidence="7 8">
    <name type="scientific">Salarias fasciatus</name>
    <name type="common">Jewelled blenny</name>
    <name type="synonym">Blennius fasciatus</name>
    <dbReference type="NCBI Taxonomy" id="181472"/>
    <lineage>
        <taxon>Eukaryota</taxon>
        <taxon>Metazoa</taxon>
        <taxon>Chordata</taxon>
        <taxon>Craniata</taxon>
        <taxon>Vertebrata</taxon>
        <taxon>Euteleostomi</taxon>
        <taxon>Actinopterygii</taxon>
        <taxon>Neopterygii</taxon>
        <taxon>Teleostei</taxon>
        <taxon>Neoteleostei</taxon>
        <taxon>Acanthomorphata</taxon>
        <taxon>Ovalentaria</taxon>
        <taxon>Blenniimorphae</taxon>
        <taxon>Blenniiformes</taxon>
        <taxon>Blennioidei</taxon>
        <taxon>Blenniidae</taxon>
        <taxon>Salariinae</taxon>
        <taxon>Salarias</taxon>
    </lineage>
</organism>
<dbReference type="PANTHER" id="PTHR45813:SF2">
    <property type="entry name" value="ADHESION G-PROTEIN COUPLED RECEPTOR F3"/>
    <property type="match status" value="1"/>
</dbReference>
<evidence type="ECO:0000256" key="2">
    <source>
        <dbReference type="ARBA" id="ARBA00022692"/>
    </source>
</evidence>
<dbReference type="InterPro" id="IPR000832">
    <property type="entry name" value="GPCR_2_secretin-like"/>
</dbReference>
<keyword evidence="2 5" id="KW-0812">Transmembrane</keyword>
<dbReference type="PANTHER" id="PTHR45813">
    <property type="entry name" value="IG-LIKE DOMAIN-CONTAINING PROTEIN"/>
    <property type="match status" value="1"/>
</dbReference>
<dbReference type="Gene3D" id="1.20.1070.10">
    <property type="entry name" value="Rhodopsin 7-helix transmembrane proteins"/>
    <property type="match status" value="1"/>
</dbReference>
<dbReference type="Proteomes" id="UP000472267">
    <property type="component" value="Chromosome 19"/>
</dbReference>
<reference evidence="7" key="2">
    <citation type="submission" date="2025-08" db="UniProtKB">
        <authorList>
            <consortium name="Ensembl"/>
        </authorList>
    </citation>
    <scope>IDENTIFICATION</scope>
</reference>
<dbReference type="AlphaFoldDB" id="A0A672G8R8"/>
<dbReference type="Ensembl" id="ENSSFAT00005015901.1">
    <property type="protein sequence ID" value="ENSSFAP00005015276.1"/>
    <property type="gene ID" value="ENSSFAG00005008173.1"/>
</dbReference>
<evidence type="ECO:0000313" key="7">
    <source>
        <dbReference type="Ensembl" id="ENSSFAP00005015276.1"/>
    </source>
</evidence>
<keyword evidence="4 5" id="KW-0472">Membrane</keyword>
<reference evidence="7" key="3">
    <citation type="submission" date="2025-09" db="UniProtKB">
        <authorList>
            <consortium name="Ensembl"/>
        </authorList>
    </citation>
    <scope>IDENTIFICATION</scope>
</reference>
<keyword evidence="8" id="KW-1185">Reference proteome</keyword>
<evidence type="ECO:0000313" key="8">
    <source>
        <dbReference type="Proteomes" id="UP000472267"/>
    </source>
</evidence>
<feature type="transmembrane region" description="Helical" evidence="5">
    <location>
        <begin position="74"/>
        <end position="97"/>
    </location>
</feature>
<feature type="transmembrane region" description="Helical" evidence="5">
    <location>
        <begin position="40"/>
        <end position="62"/>
    </location>
</feature>